<proteinExistence type="predicted"/>
<name>A0A0V1KVP6_9BILA</name>
<evidence type="ECO:0000313" key="1">
    <source>
        <dbReference type="EMBL" id="KRZ51052.1"/>
    </source>
</evidence>
<keyword evidence="2" id="KW-1185">Reference proteome</keyword>
<comment type="caution">
    <text evidence="1">The sequence shown here is derived from an EMBL/GenBank/DDBJ whole genome shotgun (WGS) entry which is preliminary data.</text>
</comment>
<protein>
    <submittedName>
        <fullName evidence="1">Uncharacterized protein</fullName>
    </submittedName>
</protein>
<reference evidence="1 2" key="1">
    <citation type="submission" date="2015-05" db="EMBL/GenBank/DDBJ databases">
        <title>Evolution of Trichinella species and genotypes.</title>
        <authorList>
            <person name="Korhonen P.K."/>
            <person name="Edoardo P."/>
            <person name="Giuseppe L.R."/>
            <person name="Gasser R.B."/>
        </authorList>
    </citation>
    <scope>NUCLEOTIDE SEQUENCE [LARGE SCALE GENOMIC DNA]</scope>
    <source>
        <strain evidence="1">ISS10</strain>
    </source>
</reference>
<dbReference type="Proteomes" id="UP000054721">
    <property type="component" value="Unassembled WGS sequence"/>
</dbReference>
<dbReference type="EMBL" id="JYDW01000240">
    <property type="protein sequence ID" value="KRZ51052.1"/>
    <property type="molecule type" value="Genomic_DNA"/>
</dbReference>
<organism evidence="1 2">
    <name type="scientific">Trichinella nativa</name>
    <dbReference type="NCBI Taxonomy" id="6335"/>
    <lineage>
        <taxon>Eukaryota</taxon>
        <taxon>Metazoa</taxon>
        <taxon>Ecdysozoa</taxon>
        <taxon>Nematoda</taxon>
        <taxon>Enoplea</taxon>
        <taxon>Dorylaimia</taxon>
        <taxon>Trichinellida</taxon>
        <taxon>Trichinellidae</taxon>
        <taxon>Trichinella</taxon>
    </lineage>
</organism>
<dbReference type="AlphaFoldDB" id="A0A0V1KVP6"/>
<sequence>MRVGRQKPTAVLAGPGPAISNAAVQQWLLQQCLPDFLPIMSIFNN</sequence>
<evidence type="ECO:0000313" key="2">
    <source>
        <dbReference type="Proteomes" id="UP000054721"/>
    </source>
</evidence>
<gene>
    <name evidence="1" type="ORF">T02_12859</name>
</gene>
<accession>A0A0V1KVP6</accession>